<comment type="subcellular location">
    <subcellularLocation>
        <location evidence="1">Cell envelope</location>
    </subcellularLocation>
</comment>
<dbReference type="RefSeq" id="WP_233728559.1">
    <property type="nucleotide sequence ID" value="NZ_JAJVCN010000002.1"/>
</dbReference>
<dbReference type="Proteomes" id="UP001521150">
    <property type="component" value="Unassembled WGS sequence"/>
</dbReference>
<keyword evidence="2" id="KW-0479">Metal-binding</keyword>
<feature type="region of interest" description="Disordered" evidence="5">
    <location>
        <begin position="126"/>
        <end position="152"/>
    </location>
</feature>
<accession>A0ABS8ZH78</accession>
<comment type="caution">
    <text evidence="9">The sequence shown here is derived from an EMBL/GenBank/DDBJ whole genome shotgun (WGS) entry which is preliminary data.</text>
</comment>
<dbReference type="PANTHER" id="PTHR34820:SF4">
    <property type="entry name" value="INNER MEMBRANE PROTEIN YEBZ"/>
    <property type="match status" value="1"/>
</dbReference>
<feature type="chain" id="PRO_5046938726" evidence="7">
    <location>
        <begin position="23"/>
        <end position="189"/>
    </location>
</feature>
<keyword evidence="4" id="KW-0186">Copper</keyword>
<dbReference type="Gene3D" id="2.60.40.1220">
    <property type="match status" value="1"/>
</dbReference>
<feature type="compositionally biased region" description="Basic and acidic residues" evidence="5">
    <location>
        <begin position="143"/>
        <end position="152"/>
    </location>
</feature>
<keyword evidence="6" id="KW-1133">Transmembrane helix</keyword>
<feature type="compositionally biased region" description="Pro residues" evidence="5">
    <location>
        <begin position="129"/>
        <end position="141"/>
    </location>
</feature>
<proteinExistence type="predicted"/>
<evidence type="ECO:0000259" key="8">
    <source>
        <dbReference type="Pfam" id="PF04234"/>
    </source>
</evidence>
<evidence type="ECO:0000256" key="3">
    <source>
        <dbReference type="ARBA" id="ARBA00022729"/>
    </source>
</evidence>
<evidence type="ECO:0000256" key="5">
    <source>
        <dbReference type="SAM" id="MobiDB-lite"/>
    </source>
</evidence>
<organism evidence="9 10">
    <name type="scientific">Kibdelosporangium philippinense</name>
    <dbReference type="NCBI Taxonomy" id="211113"/>
    <lineage>
        <taxon>Bacteria</taxon>
        <taxon>Bacillati</taxon>
        <taxon>Actinomycetota</taxon>
        <taxon>Actinomycetes</taxon>
        <taxon>Pseudonocardiales</taxon>
        <taxon>Pseudonocardiaceae</taxon>
        <taxon>Kibdelosporangium</taxon>
    </lineage>
</organism>
<dbReference type="InterPro" id="IPR014756">
    <property type="entry name" value="Ig_E-set"/>
</dbReference>
<reference evidence="9 10" key="1">
    <citation type="submission" date="2021-12" db="EMBL/GenBank/DDBJ databases">
        <title>Genome sequence of Kibdelosporangium philippinense ATCC 49844.</title>
        <authorList>
            <person name="Fedorov E.A."/>
            <person name="Omeragic M."/>
            <person name="Shalygina K.F."/>
            <person name="Maclea K.S."/>
        </authorList>
    </citation>
    <scope>NUCLEOTIDE SEQUENCE [LARGE SCALE GENOMIC DNA]</scope>
    <source>
        <strain evidence="9 10">ATCC 49844</strain>
    </source>
</reference>
<dbReference type="Pfam" id="PF04234">
    <property type="entry name" value="CopC"/>
    <property type="match status" value="1"/>
</dbReference>
<dbReference type="InterPro" id="IPR014755">
    <property type="entry name" value="Cu-Rt/internalin_Ig-like"/>
</dbReference>
<protein>
    <submittedName>
        <fullName evidence="9">Copper resistance protein CopC</fullName>
    </submittedName>
</protein>
<keyword evidence="6" id="KW-0812">Transmembrane</keyword>
<feature type="signal peptide" evidence="7">
    <location>
        <begin position="1"/>
        <end position="22"/>
    </location>
</feature>
<gene>
    <name evidence="9" type="ORF">LWC34_30810</name>
</gene>
<dbReference type="InterPro" id="IPR007348">
    <property type="entry name" value="CopC_dom"/>
</dbReference>
<feature type="domain" description="CopC" evidence="8">
    <location>
        <begin position="23"/>
        <end position="116"/>
    </location>
</feature>
<evidence type="ECO:0000256" key="1">
    <source>
        <dbReference type="ARBA" id="ARBA00004196"/>
    </source>
</evidence>
<evidence type="ECO:0000313" key="10">
    <source>
        <dbReference type="Proteomes" id="UP001521150"/>
    </source>
</evidence>
<feature type="transmembrane region" description="Helical" evidence="6">
    <location>
        <begin position="159"/>
        <end position="178"/>
    </location>
</feature>
<keyword evidence="10" id="KW-1185">Reference proteome</keyword>
<name>A0ABS8ZH78_9PSEU</name>
<evidence type="ECO:0000256" key="7">
    <source>
        <dbReference type="SAM" id="SignalP"/>
    </source>
</evidence>
<dbReference type="InterPro" id="IPR032694">
    <property type="entry name" value="CopC/D"/>
</dbReference>
<dbReference type="PANTHER" id="PTHR34820">
    <property type="entry name" value="INNER MEMBRANE PROTEIN YEBZ"/>
    <property type="match status" value="1"/>
</dbReference>
<keyword evidence="3 7" id="KW-0732">Signal</keyword>
<evidence type="ECO:0000313" key="9">
    <source>
        <dbReference type="EMBL" id="MCE7007178.1"/>
    </source>
</evidence>
<sequence length="189" mass="19962">MTLRTLLLVVALLVATAIPASAHVRLLASNPEPGQALDKPPSSVQLTFDEPLKVAPTITVTDPNGTPWSMGRPTQDLKVVTVPADAPYGPAGKYIINYRVTGQDGHLVTGDIVFDITVSFGQPLAVQPEQPPAAQPQPQPQPGHEHTAASKQDEGGVPIGLWIFGVAVVLGIALAIVIRQRRKSDKPAL</sequence>
<dbReference type="SUPFAM" id="SSF81296">
    <property type="entry name" value="E set domains"/>
    <property type="match status" value="1"/>
</dbReference>
<evidence type="ECO:0000256" key="2">
    <source>
        <dbReference type="ARBA" id="ARBA00022723"/>
    </source>
</evidence>
<dbReference type="EMBL" id="JAJVCN010000002">
    <property type="protein sequence ID" value="MCE7007178.1"/>
    <property type="molecule type" value="Genomic_DNA"/>
</dbReference>
<keyword evidence="6" id="KW-0472">Membrane</keyword>
<evidence type="ECO:0000256" key="4">
    <source>
        <dbReference type="ARBA" id="ARBA00023008"/>
    </source>
</evidence>
<evidence type="ECO:0000256" key="6">
    <source>
        <dbReference type="SAM" id="Phobius"/>
    </source>
</evidence>